<evidence type="ECO:0000256" key="1">
    <source>
        <dbReference type="ARBA" id="ARBA00004474"/>
    </source>
</evidence>
<evidence type="ECO:0000313" key="6">
    <source>
        <dbReference type="Proteomes" id="UP001206925"/>
    </source>
</evidence>
<proteinExistence type="predicted"/>
<organism evidence="5 6">
    <name type="scientific">Ambrosia artemisiifolia</name>
    <name type="common">Common ragweed</name>
    <dbReference type="NCBI Taxonomy" id="4212"/>
    <lineage>
        <taxon>Eukaryota</taxon>
        <taxon>Viridiplantae</taxon>
        <taxon>Streptophyta</taxon>
        <taxon>Embryophyta</taxon>
        <taxon>Tracheophyta</taxon>
        <taxon>Spermatophyta</taxon>
        <taxon>Magnoliopsida</taxon>
        <taxon>eudicotyledons</taxon>
        <taxon>Gunneridae</taxon>
        <taxon>Pentapetalae</taxon>
        <taxon>asterids</taxon>
        <taxon>campanulids</taxon>
        <taxon>Asterales</taxon>
        <taxon>Asteraceae</taxon>
        <taxon>Asteroideae</taxon>
        <taxon>Heliantheae alliance</taxon>
        <taxon>Heliantheae</taxon>
        <taxon>Ambrosia</taxon>
    </lineage>
</organism>
<gene>
    <name evidence="5" type="ORF">M8C21_004781</name>
</gene>
<dbReference type="Pfam" id="PF04755">
    <property type="entry name" value="PAP_fibrillin"/>
    <property type="match status" value="1"/>
</dbReference>
<keyword evidence="3" id="KW-0809">Transit peptide</keyword>
<evidence type="ECO:0000259" key="4">
    <source>
        <dbReference type="Pfam" id="PF04755"/>
    </source>
</evidence>
<sequence length="300" mass="34375">MAHMISPHLPLTVNTHLHHHHHPSLYSLNNFFPSSSPITHTSIHSRPTTPFFFFNNPLISLTQNNTRTCRSRVSFLQLFQTKSEDLENLKQELLQIIAPLDRGADATPEQQDRVDQGNHHQSVFKWVGLVDKRTRTRQIARKLEAVNKIKEPLKSDLLNGKWELLYTTSQSILQTKVACLTSLFNFEPLENTSGELRPKLLRANGKIYQAINVDTLRAQNMETWPFFNQATANLVPLNTKRVAVKFDAFKVFSLIPIKARGSGRGQLEITYLDEELRISRGNEGNLFILRMVDPSYRVPL</sequence>
<evidence type="ECO:0000256" key="3">
    <source>
        <dbReference type="ARBA" id="ARBA00022946"/>
    </source>
</evidence>
<evidence type="ECO:0000313" key="5">
    <source>
        <dbReference type="EMBL" id="KAI7726796.1"/>
    </source>
</evidence>
<dbReference type="AlphaFoldDB" id="A0AAD5BNS1"/>
<protein>
    <recommendedName>
        <fullName evidence="4">Plastid lipid-associated protein/fibrillin conserved domain-containing protein</fullName>
    </recommendedName>
</protein>
<dbReference type="InterPro" id="IPR006843">
    <property type="entry name" value="PAP/fibrillin_dom"/>
</dbReference>
<name>A0AAD5BNS1_AMBAR</name>
<keyword evidence="6" id="KW-1185">Reference proteome</keyword>
<dbReference type="PANTHER" id="PTHR31906">
    <property type="entry name" value="PLASTID-LIPID-ASSOCIATED PROTEIN 4, CHLOROPLASTIC-RELATED"/>
    <property type="match status" value="1"/>
</dbReference>
<dbReference type="GO" id="GO:0009536">
    <property type="term" value="C:plastid"/>
    <property type="evidence" value="ECO:0007669"/>
    <property type="project" value="UniProtKB-SubCell"/>
</dbReference>
<reference evidence="5" key="1">
    <citation type="submission" date="2022-06" db="EMBL/GenBank/DDBJ databases">
        <title>Uncovering the hologenomic basis of an extraordinary plant invasion.</title>
        <authorList>
            <person name="Bieker V.C."/>
            <person name="Martin M.D."/>
            <person name="Gilbert T."/>
            <person name="Hodgins K."/>
            <person name="Battlay P."/>
            <person name="Petersen B."/>
            <person name="Wilson J."/>
        </authorList>
    </citation>
    <scope>NUCLEOTIDE SEQUENCE</scope>
    <source>
        <strain evidence="5">AA19_3_7</strain>
        <tissue evidence="5">Leaf</tissue>
    </source>
</reference>
<dbReference type="EMBL" id="JAMZMK010011532">
    <property type="protein sequence ID" value="KAI7726796.1"/>
    <property type="molecule type" value="Genomic_DNA"/>
</dbReference>
<keyword evidence="2" id="KW-0934">Plastid</keyword>
<dbReference type="InterPro" id="IPR039633">
    <property type="entry name" value="PAP"/>
</dbReference>
<comment type="caution">
    <text evidence="5">The sequence shown here is derived from an EMBL/GenBank/DDBJ whole genome shotgun (WGS) entry which is preliminary data.</text>
</comment>
<accession>A0AAD5BNS1</accession>
<evidence type="ECO:0000256" key="2">
    <source>
        <dbReference type="ARBA" id="ARBA00022640"/>
    </source>
</evidence>
<comment type="subcellular location">
    <subcellularLocation>
        <location evidence="1">Plastid</location>
    </subcellularLocation>
</comment>
<dbReference type="Proteomes" id="UP001206925">
    <property type="component" value="Unassembled WGS sequence"/>
</dbReference>
<feature type="domain" description="Plastid lipid-associated protein/fibrillin conserved" evidence="4">
    <location>
        <begin position="131"/>
        <end position="289"/>
    </location>
</feature>